<dbReference type="Pfam" id="PF25800">
    <property type="entry name" value="FimV_N"/>
    <property type="match status" value="1"/>
</dbReference>
<dbReference type="RefSeq" id="WP_186902341.1">
    <property type="nucleotide sequence ID" value="NZ_JACOGD010000001.1"/>
</dbReference>
<keyword evidence="2" id="KW-0472">Membrane</keyword>
<reference evidence="4 5" key="1">
    <citation type="submission" date="2020-08" db="EMBL/GenBank/DDBJ databases">
        <title>Novel species isolated from subtropical streams in China.</title>
        <authorList>
            <person name="Lu H."/>
        </authorList>
    </citation>
    <scope>NUCLEOTIDE SEQUENCE [LARGE SCALE GENOMIC DNA]</scope>
    <source>
        <strain evidence="4 5">CY22W</strain>
    </source>
</reference>
<feature type="region of interest" description="Disordered" evidence="1">
    <location>
        <begin position="138"/>
        <end position="165"/>
    </location>
</feature>
<comment type="caution">
    <text evidence="4">The sequence shown here is derived from an EMBL/GenBank/DDBJ whole genome shotgun (WGS) entry which is preliminary data.</text>
</comment>
<evidence type="ECO:0000313" key="4">
    <source>
        <dbReference type="EMBL" id="MBC3930471.1"/>
    </source>
</evidence>
<protein>
    <recommendedName>
        <fullName evidence="3">FimV N-terminal domain-containing protein</fullName>
    </recommendedName>
</protein>
<feature type="domain" description="FimV N-terminal" evidence="3">
    <location>
        <begin position="10"/>
        <end position="108"/>
    </location>
</feature>
<keyword evidence="2" id="KW-1133">Transmembrane helix</keyword>
<proteinExistence type="predicted"/>
<evidence type="ECO:0000256" key="1">
    <source>
        <dbReference type="SAM" id="MobiDB-lite"/>
    </source>
</evidence>
<gene>
    <name evidence="4" type="ORF">H8K43_02205</name>
</gene>
<accession>A0ABR7A148</accession>
<evidence type="ECO:0000256" key="2">
    <source>
        <dbReference type="SAM" id="Phobius"/>
    </source>
</evidence>
<feature type="compositionally biased region" description="Polar residues" evidence="1">
    <location>
        <begin position="177"/>
        <end position="189"/>
    </location>
</feature>
<dbReference type="Proteomes" id="UP000654304">
    <property type="component" value="Unassembled WGS sequence"/>
</dbReference>
<feature type="transmembrane region" description="Helical" evidence="2">
    <location>
        <begin position="307"/>
        <end position="329"/>
    </location>
</feature>
<evidence type="ECO:0000259" key="3">
    <source>
        <dbReference type="Pfam" id="PF25800"/>
    </source>
</evidence>
<organism evidence="4 5">
    <name type="scientific">Undibacterium curvum</name>
    <dbReference type="NCBI Taxonomy" id="2762294"/>
    <lineage>
        <taxon>Bacteria</taxon>
        <taxon>Pseudomonadati</taxon>
        <taxon>Pseudomonadota</taxon>
        <taxon>Betaproteobacteria</taxon>
        <taxon>Burkholderiales</taxon>
        <taxon>Oxalobacteraceae</taxon>
        <taxon>Undibacterium</taxon>
    </lineage>
</organism>
<dbReference type="InterPro" id="IPR057840">
    <property type="entry name" value="FimV_N"/>
</dbReference>
<sequence length="631" mass="69070">MGATGQAYALGLGAVRSQSYLGQILKAQVELTGADSSSVDMSCIHGSVESTEGVMLSPVSLQLVQRGGSSYLLLQSRRNISEPAVKILLNIQCEVQLHREYLLLLDPPQVTAAPENLPGLPSPIAVTKVDAQAALTQGGMTGSAGKARSPAKRTGEGGPDSGTEIVKAKRKAAEPVVTSTSQAATKSNTPQLIESRAKDALKLTDSAELPKQGMKMAQTLSSGVANGKTGAQDIEELRQAQAQFAAMLRGEAPARPLPDKTPAETTEKAEKLKIQSLQQETLQLKKQIQLDKSLFDELRENSVSKTWLFILSGVLVLAFGLAGLLFAYIRRLHKKHAASWWEQKAVKPEPETKKNIEELVDSVQATYSQASGGDAPESQLLARTVPSAARPTLSATPDPVVKNTGKLEAHSVFGKNFTPSLEDTNSSTFNFFSSRNNSVKVEEISDVTQEAEFWMSVNDPERAIEILEPQADIDQPDSPVPWLYLLDLYRVVGQKEKYDHLRDRFVVFFNANIPEFEVDPASLPSRTLDDFEHLMKKICAMWNTNEALPFLQSLLVDDRDGKRMGFELPVYRDILLLISIANELERNRTLDAPGHGWNKVEDSSEPATPILATEDDSNIINFELIDFRKPG</sequence>
<keyword evidence="2" id="KW-0812">Transmembrane</keyword>
<dbReference type="EMBL" id="JACOGD010000001">
    <property type="protein sequence ID" value="MBC3930471.1"/>
    <property type="molecule type" value="Genomic_DNA"/>
</dbReference>
<name>A0ABR7A148_9BURK</name>
<keyword evidence="5" id="KW-1185">Reference proteome</keyword>
<feature type="region of interest" description="Disordered" evidence="1">
    <location>
        <begin position="170"/>
        <end position="189"/>
    </location>
</feature>
<evidence type="ECO:0000313" key="5">
    <source>
        <dbReference type="Proteomes" id="UP000654304"/>
    </source>
</evidence>